<proteinExistence type="predicted"/>
<sequence>MMKPTIYFYIPRKLFPQKLPENPHENWAGFGIGIYAWTLQTYLRLKADGFSCELVDYLPQSGIVIVHRNSLYIHKGIKPGKNLLLICLKAELNFYPYAQIHVVQNPQEITPINNYNYYIPHWTQPGLITRNIERGNQFKNIVFFGHKNNLAPELLSLNWTNELNKLDLNWRPIINQNHSTNYQKIDNRWNDYSQADAVVAIRSFGKQNKYINKPATKLYNAWLAGVPAILGYESAYRTEGKPNFNYLEVTSLKELLDSLKKLKSDINLRQTLVNNGQLQVEKINPAQTTKKWRYFLTEIAIPAFDDWCSKSSLVQNMILETRYLSWAIERGKSKIMSVASNLKL</sequence>
<dbReference type="AlphaFoldDB" id="A0A3N6RX44"/>
<dbReference type="EMBL" id="RCBY01000016">
    <property type="protein sequence ID" value="RQH52747.1"/>
    <property type="molecule type" value="Genomic_DNA"/>
</dbReference>
<name>A0A3N6RX44_9CYAN</name>
<comment type="caution">
    <text evidence="1">The sequence shown here is derived from an EMBL/GenBank/DDBJ whole genome shotgun (WGS) entry which is preliminary data.</text>
</comment>
<accession>A0A3N6RX44</accession>
<dbReference type="OrthoDB" id="5472311at2"/>
<dbReference type="Proteomes" id="UP000269154">
    <property type="component" value="Unassembled WGS sequence"/>
</dbReference>
<evidence type="ECO:0000313" key="1">
    <source>
        <dbReference type="EMBL" id="RQH52747.1"/>
    </source>
</evidence>
<gene>
    <name evidence="1" type="ORF">D5R40_05005</name>
</gene>
<protein>
    <recommendedName>
        <fullName evidence="3">Glycosyltransferase family 1 protein</fullName>
    </recommendedName>
</protein>
<keyword evidence="2" id="KW-1185">Reference proteome</keyword>
<evidence type="ECO:0008006" key="3">
    <source>
        <dbReference type="Google" id="ProtNLM"/>
    </source>
</evidence>
<organism evidence="1 2">
    <name type="scientific">Okeania hirsuta</name>
    <dbReference type="NCBI Taxonomy" id="1458930"/>
    <lineage>
        <taxon>Bacteria</taxon>
        <taxon>Bacillati</taxon>
        <taxon>Cyanobacteriota</taxon>
        <taxon>Cyanophyceae</taxon>
        <taxon>Oscillatoriophycideae</taxon>
        <taxon>Oscillatoriales</taxon>
        <taxon>Microcoleaceae</taxon>
        <taxon>Okeania</taxon>
    </lineage>
</organism>
<evidence type="ECO:0000313" key="2">
    <source>
        <dbReference type="Proteomes" id="UP000269154"/>
    </source>
</evidence>
<reference evidence="1 2" key="1">
    <citation type="journal article" date="2018" name="ACS Chem. Biol.">
        <title>Ketoreductase domain dysfunction expands chemodiversity: malyngamide biosynthesis in the cyanobacterium Okeania hirsuta.</title>
        <authorList>
            <person name="Moss N.A."/>
            <person name="Leao T."/>
            <person name="Rankin M."/>
            <person name="McCullough T.M."/>
            <person name="Qu P."/>
            <person name="Korobeynikov A."/>
            <person name="Smith J.L."/>
            <person name="Gerwick L."/>
            <person name="Gerwick W.H."/>
        </authorList>
    </citation>
    <scope>NUCLEOTIDE SEQUENCE [LARGE SCALE GENOMIC DNA]</scope>
    <source>
        <strain evidence="1 2">PAB10Feb10-1</strain>
    </source>
</reference>